<comment type="caution">
    <text evidence="7">The sequence shown here is derived from an EMBL/GenBank/DDBJ whole genome shotgun (WGS) entry which is preliminary data.</text>
</comment>
<dbReference type="SUPFAM" id="SSF88946">
    <property type="entry name" value="Sigma2 domain of RNA polymerase sigma factors"/>
    <property type="match status" value="1"/>
</dbReference>
<keyword evidence="8" id="KW-1185">Reference proteome</keyword>
<dbReference type="InterPro" id="IPR014327">
    <property type="entry name" value="RNA_pol_sigma70_bacteroid"/>
</dbReference>
<proteinExistence type="inferred from homology"/>
<evidence type="ECO:0000313" key="8">
    <source>
        <dbReference type="Proteomes" id="UP001501411"/>
    </source>
</evidence>
<dbReference type="NCBIfam" id="TIGR02937">
    <property type="entry name" value="sigma70-ECF"/>
    <property type="match status" value="1"/>
</dbReference>
<dbReference type="InterPro" id="IPR036388">
    <property type="entry name" value="WH-like_DNA-bd_sf"/>
</dbReference>
<dbReference type="InterPro" id="IPR013249">
    <property type="entry name" value="RNA_pol_sigma70_r4_t2"/>
</dbReference>
<feature type="domain" description="RNA polymerase sigma-70 region 2" evidence="5">
    <location>
        <begin position="27"/>
        <end position="92"/>
    </location>
</feature>
<dbReference type="EMBL" id="BAABIQ010000003">
    <property type="protein sequence ID" value="GAA4780098.1"/>
    <property type="molecule type" value="Genomic_DNA"/>
</dbReference>
<dbReference type="InterPro" id="IPR014284">
    <property type="entry name" value="RNA_pol_sigma-70_dom"/>
</dbReference>
<dbReference type="Gene3D" id="1.10.1740.10">
    <property type="match status" value="1"/>
</dbReference>
<dbReference type="Proteomes" id="UP001501411">
    <property type="component" value="Unassembled WGS sequence"/>
</dbReference>
<feature type="domain" description="RNA polymerase sigma factor 70 region 4 type 2" evidence="6">
    <location>
        <begin position="124"/>
        <end position="173"/>
    </location>
</feature>
<evidence type="ECO:0000256" key="1">
    <source>
        <dbReference type="ARBA" id="ARBA00010641"/>
    </source>
</evidence>
<evidence type="ECO:0000313" key="7">
    <source>
        <dbReference type="EMBL" id="GAA4780098.1"/>
    </source>
</evidence>
<dbReference type="SUPFAM" id="SSF88659">
    <property type="entry name" value="Sigma3 and sigma4 domains of RNA polymerase sigma factors"/>
    <property type="match status" value="1"/>
</dbReference>
<dbReference type="PANTHER" id="PTHR43133">
    <property type="entry name" value="RNA POLYMERASE ECF-TYPE SIGMA FACTO"/>
    <property type="match status" value="1"/>
</dbReference>
<evidence type="ECO:0000256" key="2">
    <source>
        <dbReference type="ARBA" id="ARBA00023015"/>
    </source>
</evidence>
<organism evidence="7 8">
    <name type="scientific">Olivibacter ginsenosidimutans</name>
    <dbReference type="NCBI Taxonomy" id="1176537"/>
    <lineage>
        <taxon>Bacteria</taxon>
        <taxon>Pseudomonadati</taxon>
        <taxon>Bacteroidota</taxon>
        <taxon>Sphingobacteriia</taxon>
        <taxon>Sphingobacteriales</taxon>
        <taxon>Sphingobacteriaceae</taxon>
        <taxon>Olivibacter</taxon>
    </lineage>
</organism>
<dbReference type="InterPro" id="IPR013324">
    <property type="entry name" value="RNA_pol_sigma_r3/r4-like"/>
</dbReference>
<dbReference type="Gene3D" id="1.10.10.10">
    <property type="entry name" value="Winged helix-like DNA-binding domain superfamily/Winged helix DNA-binding domain"/>
    <property type="match status" value="1"/>
</dbReference>
<gene>
    <name evidence="7" type="ORF">GCM10023231_03750</name>
</gene>
<keyword evidence="2" id="KW-0805">Transcription regulation</keyword>
<evidence type="ECO:0000256" key="3">
    <source>
        <dbReference type="ARBA" id="ARBA00023082"/>
    </source>
</evidence>
<protein>
    <submittedName>
        <fullName evidence="7">RNA polymerase sigma-70 factor</fullName>
    </submittedName>
</protein>
<dbReference type="Pfam" id="PF04542">
    <property type="entry name" value="Sigma70_r2"/>
    <property type="match status" value="1"/>
</dbReference>
<evidence type="ECO:0000259" key="6">
    <source>
        <dbReference type="Pfam" id="PF08281"/>
    </source>
</evidence>
<dbReference type="RefSeq" id="WP_345229992.1">
    <property type="nucleotide sequence ID" value="NZ_BAABIQ010000003.1"/>
</dbReference>
<comment type="similarity">
    <text evidence="1">Belongs to the sigma-70 factor family. ECF subfamily.</text>
</comment>
<dbReference type="NCBIfam" id="TIGR02985">
    <property type="entry name" value="Sig70_bacteroi1"/>
    <property type="match status" value="1"/>
</dbReference>
<dbReference type="PANTHER" id="PTHR43133:SF46">
    <property type="entry name" value="RNA POLYMERASE SIGMA-70 FACTOR ECF SUBFAMILY"/>
    <property type="match status" value="1"/>
</dbReference>
<keyword evidence="4" id="KW-0804">Transcription</keyword>
<sequence length="192" mass="22435">MQYLNDLSDDELFVLLKEGSAPAFEMLYRRYWKEMLVVASYRVPRIADAEEIVQDIFVSLWDRRRDLSIQCSIRTYLASAIKYQVIKLIDKENHKRQYLSSLKNHPAMDDSTNEKIAFSELQSQLAAYVSELPEKCRLVYQLKKEQGLSQKQIAIHLHIAEKTVEAHLLKAMKVLRSKLAHLISLILFLLLR</sequence>
<keyword evidence="3" id="KW-0731">Sigma factor</keyword>
<reference evidence="8" key="1">
    <citation type="journal article" date="2019" name="Int. J. Syst. Evol. Microbiol.">
        <title>The Global Catalogue of Microorganisms (GCM) 10K type strain sequencing project: providing services to taxonomists for standard genome sequencing and annotation.</title>
        <authorList>
            <consortium name="The Broad Institute Genomics Platform"/>
            <consortium name="The Broad Institute Genome Sequencing Center for Infectious Disease"/>
            <person name="Wu L."/>
            <person name="Ma J."/>
        </authorList>
    </citation>
    <scope>NUCLEOTIDE SEQUENCE [LARGE SCALE GENOMIC DNA]</scope>
    <source>
        <strain evidence="8">JCM 18200</strain>
    </source>
</reference>
<dbReference type="Pfam" id="PF08281">
    <property type="entry name" value="Sigma70_r4_2"/>
    <property type="match status" value="1"/>
</dbReference>
<dbReference type="InterPro" id="IPR013325">
    <property type="entry name" value="RNA_pol_sigma_r2"/>
</dbReference>
<dbReference type="InterPro" id="IPR007627">
    <property type="entry name" value="RNA_pol_sigma70_r2"/>
</dbReference>
<evidence type="ECO:0000256" key="4">
    <source>
        <dbReference type="ARBA" id="ARBA00023163"/>
    </source>
</evidence>
<accession>A0ABP9AEP0</accession>
<name>A0ABP9AEP0_9SPHI</name>
<dbReference type="InterPro" id="IPR039425">
    <property type="entry name" value="RNA_pol_sigma-70-like"/>
</dbReference>
<evidence type="ECO:0000259" key="5">
    <source>
        <dbReference type="Pfam" id="PF04542"/>
    </source>
</evidence>